<dbReference type="RefSeq" id="WP_378310038.1">
    <property type="nucleotide sequence ID" value="NZ_JBHUKS010000026.1"/>
</dbReference>
<dbReference type="InterPro" id="IPR029068">
    <property type="entry name" value="Glyas_Bleomycin-R_OHBP_Dase"/>
</dbReference>
<dbReference type="InterPro" id="IPR052164">
    <property type="entry name" value="Anthracycline_SecMetBiosynth"/>
</dbReference>
<evidence type="ECO:0000313" key="3">
    <source>
        <dbReference type="Proteomes" id="UP001597483"/>
    </source>
</evidence>
<dbReference type="SUPFAM" id="SSF54593">
    <property type="entry name" value="Glyoxalase/Bleomycin resistance protein/Dihydroxybiphenyl dioxygenase"/>
    <property type="match status" value="1"/>
</dbReference>
<dbReference type="CDD" id="cd07247">
    <property type="entry name" value="SgaA_N_like"/>
    <property type="match status" value="1"/>
</dbReference>
<sequence>MPHPFGYMQLATTDIEKSRQFYGELFDWQLTPTGDDAHPYVEIQSGEGPPIGGIMPSAPQAPPMWVPYVQVAGVEPFVAQARKLGGAVLQEPTELPDHSWYAVLADPTGAPFALHGPRS</sequence>
<evidence type="ECO:0000313" key="2">
    <source>
        <dbReference type="EMBL" id="MFD2472394.1"/>
    </source>
</evidence>
<proteinExistence type="predicted"/>
<protein>
    <submittedName>
        <fullName evidence="2">VOC family protein</fullName>
    </submittedName>
</protein>
<evidence type="ECO:0000259" key="1">
    <source>
        <dbReference type="PROSITE" id="PS51819"/>
    </source>
</evidence>
<dbReference type="PROSITE" id="PS51819">
    <property type="entry name" value="VOC"/>
    <property type="match status" value="1"/>
</dbReference>
<dbReference type="InterPro" id="IPR037523">
    <property type="entry name" value="VOC_core"/>
</dbReference>
<organism evidence="2 3">
    <name type="scientific">Amycolatopsis silviterrae</name>
    <dbReference type="NCBI Taxonomy" id="1656914"/>
    <lineage>
        <taxon>Bacteria</taxon>
        <taxon>Bacillati</taxon>
        <taxon>Actinomycetota</taxon>
        <taxon>Actinomycetes</taxon>
        <taxon>Pseudonocardiales</taxon>
        <taxon>Pseudonocardiaceae</taxon>
        <taxon>Amycolatopsis</taxon>
    </lineage>
</organism>
<name>A0ABW5HGR6_9PSEU</name>
<dbReference type="Gene3D" id="3.10.180.10">
    <property type="entry name" value="2,3-Dihydroxybiphenyl 1,2-Dioxygenase, domain 1"/>
    <property type="match status" value="1"/>
</dbReference>
<dbReference type="EMBL" id="JBHUKS010000026">
    <property type="protein sequence ID" value="MFD2472394.1"/>
    <property type="molecule type" value="Genomic_DNA"/>
</dbReference>
<reference evidence="3" key="1">
    <citation type="journal article" date="2019" name="Int. J. Syst. Evol. Microbiol.">
        <title>The Global Catalogue of Microorganisms (GCM) 10K type strain sequencing project: providing services to taxonomists for standard genome sequencing and annotation.</title>
        <authorList>
            <consortium name="The Broad Institute Genomics Platform"/>
            <consortium name="The Broad Institute Genome Sequencing Center for Infectious Disease"/>
            <person name="Wu L."/>
            <person name="Ma J."/>
        </authorList>
    </citation>
    <scope>NUCLEOTIDE SEQUENCE [LARGE SCALE GENOMIC DNA]</scope>
    <source>
        <strain evidence="3">CGMCC 4.7641</strain>
    </source>
</reference>
<dbReference type="Pfam" id="PF18029">
    <property type="entry name" value="Glyoxalase_6"/>
    <property type="match status" value="1"/>
</dbReference>
<gene>
    <name evidence="2" type="ORF">ACFSVL_33710</name>
</gene>
<dbReference type="InterPro" id="IPR041581">
    <property type="entry name" value="Glyoxalase_6"/>
</dbReference>
<dbReference type="Proteomes" id="UP001597483">
    <property type="component" value="Unassembled WGS sequence"/>
</dbReference>
<dbReference type="PANTHER" id="PTHR33993:SF14">
    <property type="entry name" value="GB|AAF24581.1"/>
    <property type="match status" value="1"/>
</dbReference>
<feature type="domain" description="VOC" evidence="1">
    <location>
        <begin position="4"/>
        <end position="117"/>
    </location>
</feature>
<comment type="caution">
    <text evidence="2">The sequence shown here is derived from an EMBL/GenBank/DDBJ whole genome shotgun (WGS) entry which is preliminary data.</text>
</comment>
<keyword evidence="3" id="KW-1185">Reference proteome</keyword>
<accession>A0ABW5HGR6</accession>
<dbReference type="PANTHER" id="PTHR33993">
    <property type="entry name" value="GLYOXALASE-RELATED"/>
    <property type="match status" value="1"/>
</dbReference>